<organism evidence="1 2">
    <name type="scientific">Aspergillus melleus</name>
    <dbReference type="NCBI Taxonomy" id="138277"/>
    <lineage>
        <taxon>Eukaryota</taxon>
        <taxon>Fungi</taxon>
        <taxon>Dikarya</taxon>
        <taxon>Ascomycota</taxon>
        <taxon>Pezizomycotina</taxon>
        <taxon>Eurotiomycetes</taxon>
        <taxon>Eurotiomycetidae</taxon>
        <taxon>Eurotiales</taxon>
        <taxon>Aspergillaceae</taxon>
        <taxon>Aspergillus</taxon>
        <taxon>Aspergillus subgen. Circumdati</taxon>
    </lineage>
</organism>
<name>A0ACC3B357_9EURO</name>
<dbReference type="Proteomes" id="UP001177260">
    <property type="component" value="Unassembled WGS sequence"/>
</dbReference>
<sequence length="215" mass="24306">MKSITPQLESLQQAIEQTAPDSIIQQVNEAKKQFAVSFSQSTAIKVGDHLPRFRLQEAIGAEQTSTELLSQGPLIITFYRGEWCPFCNIALAGLQRYYDEFKAKGASLVAITPELPNSSLSMIEKHDLKFPVLTDSHNEYARKLGIVWKQPESLRPVYEALGHDLQQRNGDKSFEVPIPATLLVDKDGIVRDMYLNVDYFKRVEPKAVLEWIEAL</sequence>
<protein>
    <submittedName>
        <fullName evidence="1">Uncharacterized protein</fullName>
    </submittedName>
</protein>
<evidence type="ECO:0000313" key="2">
    <source>
        <dbReference type="Proteomes" id="UP001177260"/>
    </source>
</evidence>
<gene>
    <name evidence="1" type="ORF">N8T08_004846</name>
</gene>
<reference evidence="1 2" key="1">
    <citation type="journal article" date="2023" name="ACS Omega">
        <title>Identification of the Neoaspergillic Acid Biosynthesis Gene Cluster by Establishing an In Vitro CRISPR-Ribonucleoprotein Genetic System in Aspergillus melleus.</title>
        <authorList>
            <person name="Yuan B."/>
            <person name="Grau M.F."/>
            <person name="Murata R.M."/>
            <person name="Torok T."/>
            <person name="Venkateswaran K."/>
            <person name="Stajich J.E."/>
            <person name="Wang C.C.C."/>
        </authorList>
    </citation>
    <scope>NUCLEOTIDE SEQUENCE [LARGE SCALE GENOMIC DNA]</scope>
    <source>
        <strain evidence="1 2">IMV 1140</strain>
    </source>
</reference>
<evidence type="ECO:0000313" key="1">
    <source>
        <dbReference type="EMBL" id="KAK1144833.1"/>
    </source>
</evidence>
<proteinExistence type="predicted"/>
<dbReference type="EMBL" id="JAOPJF010000028">
    <property type="protein sequence ID" value="KAK1144833.1"/>
    <property type="molecule type" value="Genomic_DNA"/>
</dbReference>
<comment type="caution">
    <text evidence="1">The sequence shown here is derived from an EMBL/GenBank/DDBJ whole genome shotgun (WGS) entry which is preliminary data.</text>
</comment>
<accession>A0ACC3B357</accession>
<keyword evidence="2" id="KW-1185">Reference proteome</keyword>